<evidence type="ECO:0000313" key="3">
    <source>
        <dbReference type="EMBL" id="PAV21664.1"/>
    </source>
</evidence>
<feature type="compositionally biased region" description="Basic and acidic residues" evidence="2">
    <location>
        <begin position="88"/>
        <end position="98"/>
    </location>
</feature>
<dbReference type="AlphaFoldDB" id="A0A286UQ74"/>
<feature type="region of interest" description="Disordered" evidence="2">
    <location>
        <begin position="80"/>
        <end position="114"/>
    </location>
</feature>
<dbReference type="InterPro" id="IPR024096">
    <property type="entry name" value="NO_sig/Golgi_transp_ligand-bd"/>
</dbReference>
<comment type="similarity">
    <text evidence="1">Belongs to the TRAPP small subunits family. BET3 subfamily.</text>
</comment>
<protein>
    <submittedName>
        <fullName evidence="3">Transport particle component</fullName>
    </submittedName>
</protein>
<keyword evidence="4" id="KW-1185">Reference proteome</keyword>
<dbReference type="Gene3D" id="3.30.1380.20">
    <property type="entry name" value="Trafficking protein particle complex subunit 3"/>
    <property type="match status" value="1"/>
</dbReference>
<evidence type="ECO:0000313" key="4">
    <source>
        <dbReference type="Proteomes" id="UP000217199"/>
    </source>
</evidence>
<dbReference type="GO" id="GO:0030008">
    <property type="term" value="C:TRAPP complex"/>
    <property type="evidence" value="ECO:0007669"/>
    <property type="project" value="TreeGrafter"/>
</dbReference>
<dbReference type="InterPro" id="IPR037992">
    <property type="entry name" value="TRAPPC6/Trs33"/>
</dbReference>
<dbReference type="PANTHER" id="PTHR12817">
    <property type="entry name" value="TRAFFICKING PROTEIN PARTICLE COMPLEX SUBUNIT 6B"/>
    <property type="match status" value="1"/>
</dbReference>
<dbReference type="GO" id="GO:0005802">
    <property type="term" value="C:trans-Golgi network"/>
    <property type="evidence" value="ECO:0007669"/>
    <property type="project" value="TreeGrafter"/>
</dbReference>
<evidence type="ECO:0000256" key="2">
    <source>
        <dbReference type="SAM" id="MobiDB-lite"/>
    </source>
</evidence>
<dbReference type="GO" id="GO:0005801">
    <property type="term" value="C:cis-Golgi network"/>
    <property type="evidence" value="ECO:0007669"/>
    <property type="project" value="TreeGrafter"/>
</dbReference>
<dbReference type="InterPro" id="IPR007194">
    <property type="entry name" value="TRAPP_component"/>
</dbReference>
<evidence type="ECO:0000256" key="1">
    <source>
        <dbReference type="ARBA" id="ARBA00006218"/>
    </source>
</evidence>
<dbReference type="CDD" id="cd14944">
    <property type="entry name" value="TRAPPC6A_Trs33"/>
    <property type="match status" value="1"/>
</dbReference>
<comment type="caution">
    <text evidence="3">The sequence shown here is derived from an EMBL/GenBank/DDBJ whole genome shotgun (WGS) entry which is preliminary data.</text>
</comment>
<sequence>MALRTNTLQSPAYTSTAASSSSLVTPSLTLLADPPIRLADGAALDYLMIEMVGVLRESAGVANERVRKVEREMKEAGLVDATSGTGAGKEKGKKEGRESIGVGVPGGGAGGTRSRVSSIAGMSTVGDIISPAPAGPEESDEEESVRTRLEAIGLHIGGNVAERLCRDRPRFGDTLDVVKFICKDVWSACWDKQVDNLRTNHRGVYVLQDNQFKPITRISSYDGPASALRRARTHIALSVGIIKGALARMGYQATVTPEIQHVPQCTFQIKLPRG</sequence>
<dbReference type="EMBL" id="NBII01000002">
    <property type="protein sequence ID" value="PAV21664.1"/>
    <property type="molecule type" value="Genomic_DNA"/>
</dbReference>
<proteinExistence type="inferred from homology"/>
<dbReference type="Proteomes" id="UP000217199">
    <property type="component" value="Unassembled WGS sequence"/>
</dbReference>
<accession>A0A286UQ74</accession>
<dbReference type="SUPFAM" id="SSF111126">
    <property type="entry name" value="Ligand-binding domain in the NO signalling and Golgi transport"/>
    <property type="match status" value="1"/>
</dbReference>
<reference evidence="3 4" key="1">
    <citation type="journal article" date="2017" name="Mol. Ecol.">
        <title>Comparative and population genomic landscape of Phellinus noxius: A hypervariable fungus causing root rot in trees.</title>
        <authorList>
            <person name="Chung C.L."/>
            <person name="Lee T.J."/>
            <person name="Akiba M."/>
            <person name="Lee H.H."/>
            <person name="Kuo T.H."/>
            <person name="Liu D."/>
            <person name="Ke H.M."/>
            <person name="Yokoi T."/>
            <person name="Roa M.B."/>
            <person name="Lu M.J."/>
            <person name="Chang Y.Y."/>
            <person name="Ann P.J."/>
            <person name="Tsai J.N."/>
            <person name="Chen C.Y."/>
            <person name="Tzean S.S."/>
            <person name="Ota Y."/>
            <person name="Hattori T."/>
            <person name="Sahashi N."/>
            <person name="Liou R.F."/>
            <person name="Kikuchi T."/>
            <person name="Tsai I.J."/>
        </authorList>
    </citation>
    <scope>NUCLEOTIDE SEQUENCE [LARGE SCALE GENOMIC DNA]</scope>
    <source>
        <strain evidence="3 4">FFPRI411160</strain>
    </source>
</reference>
<dbReference type="InParanoid" id="A0A286UQ74"/>
<dbReference type="PANTHER" id="PTHR12817:SF0">
    <property type="entry name" value="GEO08327P1"/>
    <property type="match status" value="1"/>
</dbReference>
<organism evidence="3 4">
    <name type="scientific">Pyrrhoderma noxium</name>
    <dbReference type="NCBI Taxonomy" id="2282107"/>
    <lineage>
        <taxon>Eukaryota</taxon>
        <taxon>Fungi</taxon>
        <taxon>Dikarya</taxon>
        <taxon>Basidiomycota</taxon>
        <taxon>Agaricomycotina</taxon>
        <taxon>Agaricomycetes</taxon>
        <taxon>Hymenochaetales</taxon>
        <taxon>Hymenochaetaceae</taxon>
        <taxon>Pyrrhoderma</taxon>
    </lineage>
</organism>
<gene>
    <name evidence="3" type="ORF">PNOK_0162100</name>
</gene>
<name>A0A286UQ74_9AGAM</name>
<dbReference type="GO" id="GO:0006888">
    <property type="term" value="P:endoplasmic reticulum to Golgi vesicle-mediated transport"/>
    <property type="evidence" value="ECO:0007669"/>
    <property type="project" value="TreeGrafter"/>
</dbReference>
<dbReference type="Pfam" id="PF04051">
    <property type="entry name" value="TRAPP"/>
    <property type="match status" value="1"/>
</dbReference>
<dbReference type="STRING" id="2282107.A0A286UQ74"/>
<dbReference type="OrthoDB" id="941624at2759"/>